<evidence type="ECO:0000313" key="2">
    <source>
        <dbReference type="Proteomes" id="UP000035648"/>
    </source>
</evidence>
<dbReference type="STRING" id="1618337.UT28_C0001G0487"/>
<dbReference type="Proteomes" id="UP000035648">
    <property type="component" value="Chromosome"/>
</dbReference>
<sequence>MNNHTNLQPDQDYDKNYNKRNEELLNELLDLPYDEIIKKYKKEDYFNDVFDRAIDGDVMLLGSLIADDFIPEEIQNGPAPKKLTKEQNEKIIEFIAEDQTGKPEPILKQIQTVLPEAKLPKDFDYADYHGRAGKVYNATLSLKAVLAEYDAFNYENDVKFFLKLIPDQINALLAEEAKISVKMQKEYEALLSKGTQPNPKVMDEAIIFMGRCGRTSMQLNTFKEKKNLGVITEIITKSERAMKITLEIKKKNTQINSDEDLLSAIATHLVEVIHL</sequence>
<dbReference type="EMBL" id="CP011213">
    <property type="protein sequence ID" value="AKM82292.1"/>
    <property type="molecule type" value="Genomic_DNA"/>
</dbReference>
<protein>
    <submittedName>
        <fullName evidence="1">Uncharacterized protein</fullName>
    </submittedName>
</protein>
<evidence type="ECO:0000313" key="1">
    <source>
        <dbReference type="EMBL" id="AKM82292.1"/>
    </source>
</evidence>
<name>A0A0G4B5L9_9BACT</name>
<reference evidence="1 2" key="1">
    <citation type="journal article" date="2015" name="Nature">
        <title>rRNA introns, odd ribosomes, and small enigmatic genomes across a large radiation of phyla.</title>
        <authorList>
            <person name="Brown C.T."/>
            <person name="Hug L.A."/>
            <person name="Thomas B.C."/>
            <person name="Sharon I."/>
            <person name="Castelle C.J."/>
            <person name="Singh A."/>
            <person name="Wilkins M.J."/>
            <person name="Williams K.H."/>
            <person name="Banfield J.F."/>
        </authorList>
    </citation>
    <scope>NUCLEOTIDE SEQUENCE [LARGE SCALE GENOMIC DNA]</scope>
</reference>
<accession>A0A0G4B5L9</accession>
<organism evidence="1 2">
    <name type="scientific">Berkelbacteria bacterium GW2011_GWE1_39_12</name>
    <dbReference type="NCBI Taxonomy" id="1618337"/>
    <lineage>
        <taxon>Bacteria</taxon>
        <taxon>Candidatus Berkelbacteria</taxon>
    </lineage>
</organism>
<dbReference type="AlphaFoldDB" id="A0A0G4B5L9"/>
<dbReference type="KEGG" id="bbgw:UT28_C0001G0487"/>
<gene>
    <name evidence="1" type="ORF">UT28_C0001G0487</name>
</gene>
<proteinExistence type="predicted"/>